<sequence length="77" mass="8498">MGGAIGFGFLFTIYNLLKVEIISMPFTFSTISAPIVMICFGVLLDYVEMGRGLFLAAIGLSVFMLVIRCGWKLLEKL</sequence>
<accession>A0AAJ3FAC2</accession>
<evidence type="ECO:0000313" key="4">
    <source>
        <dbReference type="Proteomes" id="UP001296643"/>
    </source>
</evidence>
<evidence type="ECO:0000256" key="1">
    <source>
        <dbReference type="SAM" id="Phobius"/>
    </source>
</evidence>
<reference evidence="3" key="1">
    <citation type="journal article" date="2020" name="Cell Host Microbe">
        <title>Functional and Genomic Variation between Human-Derived Isolates of Lachnospiraceae Reveals Inter- and Intra-Species Diversity.</title>
        <authorList>
            <person name="Sorbara M.T."/>
            <person name="Littmann E.R."/>
            <person name="Fontana E."/>
            <person name="Moody T.U."/>
            <person name="Kohout C.E."/>
            <person name="Gjonbalaj M."/>
            <person name="Eaton V."/>
            <person name="Seok R."/>
            <person name="Leiner I.M."/>
            <person name="Pamer E.G."/>
        </authorList>
    </citation>
    <scope>NUCLEOTIDE SEQUENCE</scope>
    <source>
        <strain evidence="3">MSK.22.53</strain>
    </source>
</reference>
<reference evidence="2" key="3">
    <citation type="submission" date="2021-10" db="EMBL/GenBank/DDBJ databases">
        <title>Collection of gut derived symbiotic bacterial strains cultured from healthy donors.</title>
        <authorList>
            <person name="Lin H."/>
            <person name="Littmann E."/>
            <person name="Claire K."/>
            <person name="Pamer E."/>
        </authorList>
    </citation>
    <scope>NUCLEOTIDE SEQUENCE</scope>
    <source>
        <strain evidence="2">MSK.23.4</strain>
    </source>
</reference>
<dbReference type="EMBL" id="JAAIRM010000065">
    <property type="protein sequence ID" value="NSI20953.1"/>
    <property type="molecule type" value="Genomic_DNA"/>
</dbReference>
<reference evidence="3" key="2">
    <citation type="submission" date="2020-02" db="EMBL/GenBank/DDBJ databases">
        <authorList>
            <person name="Littmann E."/>
            <person name="Sorbara M."/>
        </authorList>
    </citation>
    <scope>NUCLEOTIDE SEQUENCE</scope>
    <source>
        <strain evidence="3">MSK.22.53</strain>
    </source>
</reference>
<name>A0AAJ3FAC2_MEDGN</name>
<protein>
    <submittedName>
        <fullName evidence="3">Uncharacterized protein</fullName>
    </submittedName>
</protein>
<evidence type="ECO:0000313" key="3">
    <source>
        <dbReference type="EMBL" id="NSI20953.1"/>
    </source>
</evidence>
<evidence type="ECO:0000313" key="2">
    <source>
        <dbReference type="EMBL" id="MCB5495427.1"/>
    </source>
</evidence>
<keyword evidence="1" id="KW-1133">Transmembrane helix</keyword>
<keyword evidence="1" id="KW-0472">Membrane</keyword>
<dbReference type="Proteomes" id="UP001297422">
    <property type="component" value="Unassembled WGS sequence"/>
</dbReference>
<comment type="caution">
    <text evidence="3">The sequence shown here is derived from an EMBL/GenBank/DDBJ whole genome shotgun (WGS) entry which is preliminary data.</text>
</comment>
<gene>
    <name evidence="3" type="ORF">G4958_16825</name>
    <name evidence="2" type="ORF">LIQ10_17090</name>
</gene>
<feature type="transmembrane region" description="Helical" evidence="1">
    <location>
        <begin position="26"/>
        <end position="47"/>
    </location>
</feature>
<dbReference type="AlphaFoldDB" id="A0AAJ3FAC2"/>
<dbReference type="RefSeq" id="WP_173880127.1">
    <property type="nucleotide sequence ID" value="NZ_JAAIMT010000044.1"/>
</dbReference>
<dbReference type="EMBL" id="JAJBNC010000041">
    <property type="protein sequence ID" value="MCB5495427.1"/>
    <property type="molecule type" value="Genomic_DNA"/>
</dbReference>
<dbReference type="Proteomes" id="UP001296643">
    <property type="component" value="Unassembled WGS sequence"/>
</dbReference>
<organism evidence="3 4">
    <name type="scientific">Mediterraneibacter gnavus</name>
    <name type="common">Ruminococcus gnavus</name>
    <dbReference type="NCBI Taxonomy" id="33038"/>
    <lineage>
        <taxon>Bacteria</taxon>
        <taxon>Bacillati</taxon>
        <taxon>Bacillota</taxon>
        <taxon>Clostridia</taxon>
        <taxon>Lachnospirales</taxon>
        <taxon>Lachnospiraceae</taxon>
        <taxon>Mediterraneibacter</taxon>
    </lineage>
</organism>
<keyword evidence="1" id="KW-0812">Transmembrane</keyword>
<proteinExistence type="predicted"/>
<feature type="transmembrane region" description="Helical" evidence="1">
    <location>
        <begin position="53"/>
        <end position="71"/>
    </location>
</feature>